<dbReference type="RefSeq" id="WP_171295299.1">
    <property type="nucleotide sequence ID" value="NZ_JABEYB010000001.1"/>
</dbReference>
<accession>A0A7Y3SSS7</accession>
<dbReference type="Proteomes" id="UP000531659">
    <property type="component" value="Unassembled WGS sequence"/>
</dbReference>
<sequence>MDFIAKFSRRHNKYGKIDVKAQGLNKYSGELRRDYRYSLEEESAVIIDQMELF</sequence>
<dbReference type="EMBL" id="JABEYB010000001">
    <property type="protein sequence ID" value="NNU74440.1"/>
    <property type="molecule type" value="Genomic_DNA"/>
</dbReference>
<name>A0A7Y3SSS7_9CLOT</name>
<evidence type="ECO:0000313" key="1">
    <source>
        <dbReference type="EMBL" id="NNU74440.1"/>
    </source>
</evidence>
<reference evidence="1 2" key="1">
    <citation type="submission" date="2020-05" db="EMBL/GenBank/DDBJ databases">
        <title>Complete genome of Clostridium estertheticum subspecies estertheticum, isolated from Vacuum packed lamb meat from New Zealand imported to Switzerland.</title>
        <authorList>
            <person name="Wambui J."/>
            <person name="Stevens M.J.A."/>
            <person name="Stephan R."/>
        </authorList>
    </citation>
    <scope>NUCLEOTIDE SEQUENCE [LARGE SCALE GENOMIC DNA]</scope>
    <source>
        <strain evidence="1 2">CEST001</strain>
    </source>
</reference>
<comment type="caution">
    <text evidence="1">The sequence shown here is derived from an EMBL/GenBank/DDBJ whole genome shotgun (WGS) entry which is preliminary data.</text>
</comment>
<gene>
    <name evidence="1" type="ORF">HLQ16_00585</name>
</gene>
<organism evidence="1 2">
    <name type="scientific">Clostridium estertheticum</name>
    <dbReference type="NCBI Taxonomy" id="238834"/>
    <lineage>
        <taxon>Bacteria</taxon>
        <taxon>Bacillati</taxon>
        <taxon>Bacillota</taxon>
        <taxon>Clostridia</taxon>
        <taxon>Eubacteriales</taxon>
        <taxon>Clostridiaceae</taxon>
        <taxon>Clostridium</taxon>
    </lineage>
</organism>
<protein>
    <submittedName>
        <fullName evidence="1">Uncharacterized protein</fullName>
    </submittedName>
</protein>
<proteinExistence type="predicted"/>
<evidence type="ECO:0000313" key="2">
    <source>
        <dbReference type="Proteomes" id="UP000531659"/>
    </source>
</evidence>
<dbReference type="AlphaFoldDB" id="A0A7Y3SSS7"/>